<gene>
    <name evidence="1" type="ORF">FAZ19_09805</name>
</gene>
<evidence type="ECO:0000313" key="1">
    <source>
        <dbReference type="EMBL" id="TJY65432.1"/>
    </source>
</evidence>
<dbReference type="EMBL" id="SUKA01000003">
    <property type="protein sequence ID" value="TJY65432.1"/>
    <property type="molecule type" value="Genomic_DNA"/>
</dbReference>
<comment type="caution">
    <text evidence="1">The sequence shown here is derived from an EMBL/GenBank/DDBJ whole genome shotgun (WGS) entry which is preliminary data.</text>
</comment>
<dbReference type="Proteomes" id="UP000309872">
    <property type="component" value="Unassembled WGS sequence"/>
</dbReference>
<dbReference type="OrthoDB" id="1050254at2"/>
<dbReference type="AlphaFoldDB" id="A0A4U0H540"/>
<keyword evidence="2" id="KW-1185">Reference proteome</keyword>
<proteinExistence type="predicted"/>
<name>A0A4U0H540_9SPHI</name>
<reference evidence="1 2" key="1">
    <citation type="submission" date="2019-04" db="EMBL/GenBank/DDBJ databases">
        <title>Sphingobacterium olei sp. nov., isolated from oil-contaminated soil.</title>
        <authorList>
            <person name="Liu B."/>
        </authorList>
    </citation>
    <scope>NUCLEOTIDE SEQUENCE [LARGE SCALE GENOMIC DNA]</scope>
    <source>
        <strain evidence="1 2">Y3L14</strain>
    </source>
</reference>
<accession>A0A4U0H540</accession>
<evidence type="ECO:0000313" key="2">
    <source>
        <dbReference type="Proteomes" id="UP000309872"/>
    </source>
</evidence>
<organism evidence="1 2">
    <name type="scientific">Sphingobacterium alkalisoli</name>
    <dbReference type="NCBI Taxonomy" id="1874115"/>
    <lineage>
        <taxon>Bacteria</taxon>
        <taxon>Pseudomonadati</taxon>
        <taxon>Bacteroidota</taxon>
        <taxon>Sphingobacteriia</taxon>
        <taxon>Sphingobacteriales</taxon>
        <taxon>Sphingobacteriaceae</taxon>
        <taxon>Sphingobacterium</taxon>
    </lineage>
</organism>
<protein>
    <submittedName>
        <fullName evidence="1">Uncharacterized protein</fullName>
    </submittedName>
</protein>
<sequence>MVPVLIPFKQVGVFVLGTEIVQYLEKFEFEVDDMSEYMVAPTINYRLSNPEITLFVSDNLIDFIGCYEELLYKGTNLIGLHIDQFSVLVDEDYGEEDELYTDEGDEPHYVYEYKNVGLQVWAKGRLGIISSIMVNGVDHYVD</sequence>
<dbReference type="RefSeq" id="WP_136820561.1">
    <property type="nucleotide sequence ID" value="NZ_BMJX01000003.1"/>
</dbReference>